<protein>
    <submittedName>
        <fullName evidence="1">Uncharacterized protein</fullName>
    </submittedName>
</protein>
<sequence length="178" mass="20470">MQYKLQKCCSGTSLQIFGVCIQSSNKKAYKSQSVSFGPYHHGEAHLAPMEEHKLHALLHILKRSQKPLASYIDSLAEVAQSLKNSYESLDSVWKRDTDQFLHLMILDSCFMIEVMRTSIGTLNDYARNDPIFNDHGKFHIVPYIKRGMLMLENQLPMLLLTTLLLPMLLPLILLVFYR</sequence>
<dbReference type="EMBL" id="CM037161">
    <property type="protein sequence ID" value="KAH7853636.1"/>
    <property type="molecule type" value="Genomic_DNA"/>
</dbReference>
<evidence type="ECO:0000313" key="1">
    <source>
        <dbReference type="EMBL" id="KAH7853636.1"/>
    </source>
</evidence>
<keyword evidence="2" id="KW-1185">Reference proteome</keyword>
<proteinExistence type="predicted"/>
<gene>
    <name evidence="1" type="ORF">Vadar_004955</name>
</gene>
<comment type="caution">
    <text evidence="1">The sequence shown here is derived from an EMBL/GenBank/DDBJ whole genome shotgun (WGS) entry which is preliminary data.</text>
</comment>
<organism evidence="1 2">
    <name type="scientific">Vaccinium darrowii</name>
    <dbReference type="NCBI Taxonomy" id="229202"/>
    <lineage>
        <taxon>Eukaryota</taxon>
        <taxon>Viridiplantae</taxon>
        <taxon>Streptophyta</taxon>
        <taxon>Embryophyta</taxon>
        <taxon>Tracheophyta</taxon>
        <taxon>Spermatophyta</taxon>
        <taxon>Magnoliopsida</taxon>
        <taxon>eudicotyledons</taxon>
        <taxon>Gunneridae</taxon>
        <taxon>Pentapetalae</taxon>
        <taxon>asterids</taxon>
        <taxon>Ericales</taxon>
        <taxon>Ericaceae</taxon>
        <taxon>Vaccinioideae</taxon>
        <taxon>Vaccinieae</taxon>
        <taxon>Vaccinium</taxon>
    </lineage>
</organism>
<reference evidence="1 2" key="1">
    <citation type="journal article" date="2021" name="Hortic Res">
        <title>High-quality reference genome and annotation aids understanding of berry development for evergreen blueberry (Vaccinium darrowii).</title>
        <authorList>
            <person name="Yu J."/>
            <person name="Hulse-Kemp A.M."/>
            <person name="Babiker E."/>
            <person name="Staton M."/>
        </authorList>
    </citation>
    <scope>NUCLEOTIDE SEQUENCE [LARGE SCALE GENOMIC DNA]</scope>
    <source>
        <strain evidence="2">cv. NJ 8807/NJ 8810</strain>
        <tissue evidence="1">Young leaf</tissue>
    </source>
</reference>
<evidence type="ECO:0000313" key="2">
    <source>
        <dbReference type="Proteomes" id="UP000828048"/>
    </source>
</evidence>
<dbReference type="Proteomes" id="UP000828048">
    <property type="component" value="Chromosome 11"/>
</dbReference>
<name>A0ACB7YJT1_9ERIC</name>
<accession>A0ACB7YJT1</accession>